<sequence>MAKQVRIGLIGAGRIGKLHARNISFNIADATIAAVSDVYLDSARACAAECGIPKAVGDHQEIMSDPDIDAIFICSSTDTHSQMIIEGAESGKHIFCEKPIDHDLSRIDQALDAVEKAGVKLQIGFNRRFDPNFKRAQESVAAGDLGTPHVIRITSRDPEPPPIEYVKISGGIFLDMMIHDFDMCRFLMGEEVTEVYAVGTTLIDPKIGEAGDVDTAVVTLTYESGAYCVIDNSRQAVYGYDQRIEVFGSEGCVVVGNPAPNSATFFQRGRIQRDPIPYFFLERYNEAYLEETREFITCVQEDTMPSVTGIDGRIPILMGMAAQQSLEEHRPVKVSSR</sequence>
<evidence type="ECO:0000259" key="3">
    <source>
        <dbReference type="Pfam" id="PF01408"/>
    </source>
</evidence>
<dbReference type="GO" id="GO:0016491">
    <property type="term" value="F:oxidoreductase activity"/>
    <property type="evidence" value="ECO:0007669"/>
    <property type="project" value="UniProtKB-KW"/>
</dbReference>
<feature type="domain" description="GFO/IDH/MocA-like oxidoreductase" evidence="4">
    <location>
        <begin position="133"/>
        <end position="253"/>
    </location>
</feature>
<evidence type="ECO:0000256" key="2">
    <source>
        <dbReference type="ARBA" id="ARBA00023002"/>
    </source>
</evidence>
<dbReference type="InterPro" id="IPR036291">
    <property type="entry name" value="NAD(P)-bd_dom_sf"/>
</dbReference>
<dbReference type="Pfam" id="PF01408">
    <property type="entry name" value="GFO_IDH_MocA"/>
    <property type="match status" value="1"/>
</dbReference>
<dbReference type="InterPro" id="IPR030827">
    <property type="entry name" value="Myo_inos_IolG"/>
</dbReference>
<proteinExistence type="inferred from homology"/>
<dbReference type="Gene3D" id="3.40.50.720">
    <property type="entry name" value="NAD(P)-binding Rossmann-like Domain"/>
    <property type="match status" value="1"/>
</dbReference>
<dbReference type="Pfam" id="PF22725">
    <property type="entry name" value="GFO_IDH_MocA_C3"/>
    <property type="match status" value="1"/>
</dbReference>
<dbReference type="AlphaFoldDB" id="A0A2G6KB97"/>
<dbReference type="GO" id="GO:0000166">
    <property type="term" value="F:nucleotide binding"/>
    <property type="evidence" value="ECO:0007669"/>
    <property type="project" value="InterPro"/>
</dbReference>
<dbReference type="SUPFAM" id="SSF51735">
    <property type="entry name" value="NAD(P)-binding Rossmann-fold domains"/>
    <property type="match status" value="1"/>
</dbReference>
<gene>
    <name evidence="5" type="primary">iolG</name>
    <name evidence="5" type="ORF">CSA56_13505</name>
</gene>
<feature type="domain" description="Gfo/Idh/MocA-like oxidoreductase N-terminal" evidence="3">
    <location>
        <begin position="5"/>
        <end position="125"/>
    </location>
</feature>
<evidence type="ECO:0000259" key="4">
    <source>
        <dbReference type="Pfam" id="PF22725"/>
    </source>
</evidence>
<evidence type="ECO:0000313" key="6">
    <source>
        <dbReference type="Proteomes" id="UP000230821"/>
    </source>
</evidence>
<dbReference type="Proteomes" id="UP000230821">
    <property type="component" value="Unassembled WGS sequence"/>
</dbReference>
<reference evidence="5 6" key="1">
    <citation type="submission" date="2017-10" db="EMBL/GenBank/DDBJ databases">
        <title>Novel microbial diversity and functional potential in the marine mammal oral microbiome.</title>
        <authorList>
            <person name="Dudek N.K."/>
            <person name="Sun C.L."/>
            <person name="Burstein D."/>
            <person name="Kantor R.S."/>
            <person name="Aliaga Goltsman D.S."/>
            <person name="Bik E.M."/>
            <person name="Thomas B.C."/>
            <person name="Banfield J.F."/>
            <person name="Relman D.A."/>
        </authorList>
    </citation>
    <scope>NUCLEOTIDE SEQUENCE [LARGE SCALE GENOMIC DNA]</scope>
    <source>
        <strain evidence="5">DOLJORAL78_47_16</strain>
    </source>
</reference>
<comment type="similarity">
    <text evidence="1">Belongs to the Gfo/Idh/MocA family.</text>
</comment>
<dbReference type="InterPro" id="IPR055170">
    <property type="entry name" value="GFO_IDH_MocA-like_dom"/>
</dbReference>
<dbReference type="PANTHER" id="PTHR42840">
    <property type="entry name" value="NAD(P)-BINDING ROSSMANN-FOLD SUPERFAMILY PROTEIN-RELATED"/>
    <property type="match status" value="1"/>
</dbReference>
<dbReference type="EMBL" id="PDSK01000105">
    <property type="protein sequence ID" value="PIE32944.1"/>
    <property type="molecule type" value="Genomic_DNA"/>
</dbReference>
<evidence type="ECO:0000313" key="5">
    <source>
        <dbReference type="EMBL" id="PIE32944.1"/>
    </source>
</evidence>
<dbReference type="PANTHER" id="PTHR42840:SF3">
    <property type="entry name" value="BINDING ROSSMANN FOLD OXIDOREDUCTASE, PUTATIVE (AFU_ORTHOLOGUE AFUA_2G10240)-RELATED"/>
    <property type="match status" value="1"/>
</dbReference>
<protein>
    <submittedName>
        <fullName evidence="5">Inositol 2-dehydrogenase</fullName>
    </submittedName>
</protein>
<dbReference type="FunFam" id="3.30.360.10:FF:000023">
    <property type="entry name" value="Inositol 2-dehydrogenase"/>
    <property type="match status" value="1"/>
</dbReference>
<keyword evidence="2" id="KW-0560">Oxidoreductase</keyword>
<comment type="caution">
    <text evidence="5">The sequence shown here is derived from an EMBL/GenBank/DDBJ whole genome shotgun (WGS) entry which is preliminary data.</text>
</comment>
<dbReference type="NCBIfam" id="TIGR04380">
    <property type="entry name" value="myo_inos_iolG"/>
    <property type="match status" value="1"/>
</dbReference>
<dbReference type="InterPro" id="IPR000683">
    <property type="entry name" value="Gfo/Idh/MocA-like_OxRdtase_N"/>
</dbReference>
<accession>A0A2G6KB97</accession>
<dbReference type="SUPFAM" id="SSF55347">
    <property type="entry name" value="Glyceraldehyde-3-phosphate dehydrogenase-like, C-terminal domain"/>
    <property type="match status" value="1"/>
</dbReference>
<dbReference type="Gene3D" id="3.30.360.10">
    <property type="entry name" value="Dihydrodipicolinate Reductase, domain 2"/>
    <property type="match status" value="1"/>
</dbReference>
<evidence type="ECO:0000256" key="1">
    <source>
        <dbReference type="ARBA" id="ARBA00010928"/>
    </source>
</evidence>
<organism evidence="5 6">
    <name type="scientific">candidate division KSB3 bacterium</name>
    <dbReference type="NCBI Taxonomy" id="2044937"/>
    <lineage>
        <taxon>Bacteria</taxon>
        <taxon>candidate division KSB3</taxon>
    </lineage>
</organism>
<name>A0A2G6KB97_9BACT</name>